<dbReference type="Pfam" id="PF00395">
    <property type="entry name" value="SLH"/>
    <property type="match status" value="3"/>
</dbReference>
<dbReference type="InterPro" id="IPR032812">
    <property type="entry name" value="SbsA_Ig"/>
</dbReference>
<accession>A0A2Z2KFE6</accession>
<sequence length="1350" mass="143012">MKRKISMWTALLLAGELILGAGQYTGGIGSSAVYAAAEFNMRTSPSQGAAYVSTASSIKLSFDQVVNPQNGEITITAQDGSTPAIKVPVGSYGLVGSSKDYEIKWGTSPQFAANTNYTVEIPRGLFKDNAGAESARTTISFTTAPENDTAISAGEFSPGNNTRVDTGALTQLSFKLNKPLQKGGGTIRLLSSADNATIQEFHIQDGEPYVEVQSDAASTAVKLTLNKKLAVGGNYYILMDAYAFKDANKKTFAGISSGNVWSFSTKGSEVNVSVSPVADATSVPVWGAVQLHFDRPMMPAQGNISISPGTPEDGRTRWINVNSTAVTGGGDRNITIASASTTNPLLGSTRYTVVVPQGAFYDQDGNVFPASGPYTWSFTTAPLAGPVAAALNPADRSESVDINKSFSIKFDRDVVFNSELPNAITLHKIDGTVVPSTPVRGGNAQEYVVKPAAPLENNTAYYVDIAKGAFSDAYDPNSVFEGINGINAWSIRTISLDQSAPQLTASILENNRTIKLKYNEELNASVALIPSSFPVTVNDEKRTVENVYIQGDSVYVVLGTGVAVGQVVKVSYNGGLRTVRDLSGNEAGTFSYRQVSNSIESALPTPKDGTLTGKTLVLNFNDGLRAASPNAYSQFNVTADGYGLGVSSISSNGSSVYLTLGNEASSGQTVRVAYYASSYPLQNLQGQNIANFSDFNIRNTTDTTPPVLQTISGSGNKVVLTYNEGISASGLPLNSQYSVLVGTTPNYVTNIAVSGTQVTLTLQSTLAANQTSTLSYVAGIAGLSDLNGNRAPYINLQPISVSAVTSGGGTTAVPDIQSAVVSGDELTVTFSKNMSSSSTLYAGQFGVRADGSSVGVQSYYVSGSILRLVLSTVVKTGQTVDLSYMSAPGSIKDGNGNALSSFSTLVVQNLTGQSTGAGSGTRPSYLGTLAAIEFGEEISLLKIDSATTASERSIYNQAAIRYNLTADRLSASYDYLYKVGAASLAFEVPSTETSAYVSVPFKPLLEAANRNKQAKFSIRYGDHIYTVALADIDMNNLAASLIADSNNISLVFRLEKVPAGTFAPFEQKLQTQGLRSITELVDFRLTAVTGDNFANAKGLNTAGEYRVRTASTLNAAQTSAARLDLAYYDAAYLPTKVSTAGNYTIIRARTFGNQVVGSFLSTRTFTDMSNHWSKDIVAELAAKTIIDSSYGSSFKPEQKITRAEFAVMLSRGLGLLGDRDTAQRFRDIQPSTQTGDYIGAAAKAGIITGNTDGTFRPDDNITREQMAIMMIRAMEYAKHPVTLNGTPASALIAFKDKSKIQNQSAEFVAKAVQSGIILGMTTTEFQPQGNATRAQAAVMLQRMLKQTEYL</sequence>
<dbReference type="PANTHER" id="PTHR43308">
    <property type="entry name" value="OUTER MEMBRANE PROTEIN ALPHA-RELATED"/>
    <property type="match status" value="1"/>
</dbReference>
<evidence type="ECO:0000256" key="1">
    <source>
        <dbReference type="ARBA" id="ARBA00022729"/>
    </source>
</evidence>
<evidence type="ECO:0000259" key="2">
    <source>
        <dbReference type="PROSITE" id="PS51272"/>
    </source>
</evidence>
<keyword evidence="4" id="KW-1185">Reference proteome</keyword>
<dbReference type="InterPro" id="IPR001119">
    <property type="entry name" value="SLH_dom"/>
</dbReference>
<dbReference type="InterPro" id="IPR014755">
    <property type="entry name" value="Cu-Rt/internalin_Ig-like"/>
</dbReference>
<name>A0A2Z2KFE6_9BACL</name>
<dbReference type="KEGG" id="pdh:B9T62_29400"/>
<evidence type="ECO:0000313" key="3">
    <source>
        <dbReference type="EMBL" id="ASA24507.1"/>
    </source>
</evidence>
<dbReference type="EMBL" id="CP021780">
    <property type="protein sequence ID" value="ASA24507.1"/>
    <property type="molecule type" value="Genomic_DNA"/>
</dbReference>
<dbReference type="Pfam" id="PF13753">
    <property type="entry name" value="SWM_repeat"/>
    <property type="match status" value="4"/>
</dbReference>
<dbReference type="Pfam" id="PF13205">
    <property type="entry name" value="Big_5"/>
    <property type="match status" value="3"/>
</dbReference>
<dbReference type="InterPro" id="IPR028059">
    <property type="entry name" value="SWM_rpt"/>
</dbReference>
<dbReference type="Gene3D" id="2.60.40.1220">
    <property type="match status" value="2"/>
</dbReference>
<protein>
    <recommendedName>
        <fullName evidence="2">SLH domain-containing protein</fullName>
    </recommendedName>
</protein>
<feature type="domain" description="SLH" evidence="2">
    <location>
        <begin position="1160"/>
        <end position="1220"/>
    </location>
</feature>
<dbReference type="InterPro" id="IPR011801">
    <property type="entry name" value="Swm_rep_I_cyn"/>
</dbReference>
<dbReference type="NCBIfam" id="TIGR02059">
    <property type="entry name" value="swm_rep_I"/>
    <property type="match status" value="4"/>
</dbReference>
<dbReference type="OrthoDB" id="2675126at2"/>
<dbReference type="RefSeq" id="WP_087918477.1">
    <property type="nucleotide sequence ID" value="NZ_CP021780.1"/>
</dbReference>
<proteinExistence type="predicted"/>
<organism evidence="3 4">
    <name type="scientific">Paenibacillus donghaensis</name>
    <dbReference type="NCBI Taxonomy" id="414771"/>
    <lineage>
        <taxon>Bacteria</taxon>
        <taxon>Bacillati</taxon>
        <taxon>Bacillota</taxon>
        <taxon>Bacilli</taxon>
        <taxon>Bacillales</taxon>
        <taxon>Paenibacillaceae</taxon>
        <taxon>Paenibacillus</taxon>
    </lineage>
</organism>
<gene>
    <name evidence="3" type="ORF">B9T62_29400</name>
</gene>
<dbReference type="PANTHER" id="PTHR43308:SF5">
    <property type="entry name" value="S-LAYER PROTEIN _ PEPTIDOGLYCAN ENDO-BETA-N-ACETYLGLUCOSAMINIDASE"/>
    <property type="match status" value="1"/>
</dbReference>
<dbReference type="InterPro" id="IPR051465">
    <property type="entry name" value="Cell_Envelope_Struct_Comp"/>
</dbReference>
<dbReference type="PROSITE" id="PS51272">
    <property type="entry name" value="SLH"/>
    <property type="match status" value="3"/>
</dbReference>
<evidence type="ECO:0000313" key="4">
    <source>
        <dbReference type="Proteomes" id="UP000249890"/>
    </source>
</evidence>
<reference evidence="3 4" key="1">
    <citation type="submission" date="2017-06" db="EMBL/GenBank/DDBJ databases">
        <title>Complete genome sequence of Paenibacillus donghaensis KCTC 13049T isolated from East Sea sediment, South Korea.</title>
        <authorList>
            <person name="Jung B.K."/>
            <person name="Hong S.-J."/>
            <person name="Shin J.-H."/>
        </authorList>
    </citation>
    <scope>NUCLEOTIDE SEQUENCE [LARGE SCALE GENOMIC DNA]</scope>
    <source>
        <strain evidence="3 4">KCTC 13049</strain>
    </source>
</reference>
<feature type="domain" description="SLH" evidence="2">
    <location>
        <begin position="1291"/>
        <end position="1350"/>
    </location>
</feature>
<dbReference type="Proteomes" id="UP000249890">
    <property type="component" value="Chromosome"/>
</dbReference>
<keyword evidence="1" id="KW-0732">Signal</keyword>
<feature type="domain" description="SLH" evidence="2">
    <location>
        <begin position="1221"/>
        <end position="1284"/>
    </location>
</feature>